<feature type="compositionally biased region" description="Polar residues" evidence="3">
    <location>
        <begin position="959"/>
        <end position="987"/>
    </location>
</feature>
<dbReference type="OrthoDB" id="428159at2759"/>
<sequence length="1085" mass="122199">MFEAIVANLLNKFLGDYVANLETDQLKIGIWHGDVKLNNLQLRKEALDKFNLPIDVHEGYIGELVLKIPWSNLKGEPVRVLLKNIFVLAGPKRLAEYDPEEDEQRRQRRKQDKLETLEMLSTKPKPEAETDAKQTSFTMQLVTKIVDNLQISIHNIHIRYEDDLSNPEHLFAAGITLSELSAVSTDEFWRVQFIDQPMQSVFKLLRMGHLAVYFNSNTASLAGQSLPDFLQSFSDLISDENRRPKDQMYILKPVSGIGRLVLNKKFTPSTPKSTATFLFDQLAFVLDDTQYKDLLLLVSSFDYSIRQHRYLKFRPPAHVKVSDNARQWLQFAIECVLSEVKERRRRWTWDYFKERRNDRQRYMRLYRELQTNPNALEEKKELTALERKLSFQDIRFYRSRVEAMLRKERAVTAKQTGPVDTRSWVGSWFGAWSGGSTTPEQTQLSEEQIQELYDTIEFDEQEVIPDYDLPKECVLLEVNMQLNKGSFTVQQASRAVASQGYLAPSRARSKSRQTLMSMNFDTFRFGFTKHPSSFVAKLSLHSFNILDGTTEHSLYPYLVNVQGDPMQPVSRAETSSTLNSGRSNSPSPDQGEKGEGAHPNHMVGSELAKSFHQGLVTALDVPLGDEDKDNGKANQELSTATNESGDPENSTEVSETPESILDSQAFDGLTPVNTSAPEAEPFFTLVFESNPLDARANSALTLKSQRLNFFFNPDAIETMARFFRPPVPALDSVHTLILAAGKSMEGFKQQTRSGLQFALEAHKTMDIQVDLDAPIFIIPSSFTDPHAIVTVLDSGRLKVHSNLVAQERIDEGRKKEGKELTDEELEDLKSLMYDRFILDLSSTQLVVGQSVDKCLEALQDTTADQDGDLHVVNRINVQFNIGVSIIPQYPGLPKVLIDGHLPLLKLNFSDRKYKALMKFVDMLDFLDRLDDDPVLPVTPANSLVARRDPSKDNGDPNGRPTSGTTENATPAPPTSSSTNRLQDANASPQPLDLYSRALADHFRRVLPGQNLGLSGVKAQTDSPQWIQRSRPQYSLRDLQVAGSESDREIVLPGDVSDSGSDTNDDDEFFDAEAGQATDQPGDDLH</sequence>
<organism evidence="5 6">
    <name type="scientific">Dispira parvispora</name>
    <dbReference type="NCBI Taxonomy" id="1520584"/>
    <lineage>
        <taxon>Eukaryota</taxon>
        <taxon>Fungi</taxon>
        <taxon>Fungi incertae sedis</taxon>
        <taxon>Zoopagomycota</taxon>
        <taxon>Kickxellomycotina</taxon>
        <taxon>Dimargaritomycetes</taxon>
        <taxon>Dimargaritales</taxon>
        <taxon>Dimargaritaceae</taxon>
        <taxon>Dispira</taxon>
    </lineage>
</organism>
<feature type="compositionally biased region" description="Polar residues" evidence="3">
    <location>
        <begin position="632"/>
        <end position="657"/>
    </location>
</feature>
<evidence type="ECO:0000256" key="2">
    <source>
        <dbReference type="ARBA" id="ARBA00022448"/>
    </source>
</evidence>
<feature type="region of interest" description="Disordered" evidence="3">
    <location>
        <begin position="1041"/>
        <end position="1085"/>
    </location>
</feature>
<keyword evidence="2" id="KW-0813">Transport</keyword>
<dbReference type="InterPro" id="IPR026847">
    <property type="entry name" value="VPS13"/>
</dbReference>
<comment type="caution">
    <text evidence="5">The sequence shown here is derived from an EMBL/GenBank/DDBJ whole genome shotgun (WGS) entry which is preliminary data.</text>
</comment>
<accession>A0A9W8ALV6</accession>
<feature type="region of interest" description="Disordered" evidence="3">
    <location>
        <begin position="566"/>
        <end position="602"/>
    </location>
</feature>
<evidence type="ECO:0000256" key="3">
    <source>
        <dbReference type="SAM" id="MobiDB-lite"/>
    </source>
</evidence>
<dbReference type="PANTHER" id="PTHR16166">
    <property type="entry name" value="VACUOLAR PROTEIN SORTING-ASSOCIATED PROTEIN VPS13"/>
    <property type="match status" value="1"/>
</dbReference>
<dbReference type="GO" id="GO:0007005">
    <property type="term" value="P:mitochondrion organization"/>
    <property type="evidence" value="ECO:0007669"/>
    <property type="project" value="TreeGrafter"/>
</dbReference>
<dbReference type="Proteomes" id="UP001150925">
    <property type="component" value="Unassembled WGS sequence"/>
</dbReference>
<keyword evidence="6" id="KW-1185">Reference proteome</keyword>
<gene>
    <name evidence="5" type="primary">VPS13_2</name>
    <name evidence="5" type="ORF">IWQ62_004303</name>
</gene>
<comment type="similarity">
    <text evidence="1">Belongs to the VPS13 family.</text>
</comment>
<protein>
    <submittedName>
        <fullName evidence="5">Vacuolar protein sorting-associated protein 13</fullName>
    </submittedName>
</protein>
<evidence type="ECO:0000313" key="5">
    <source>
        <dbReference type="EMBL" id="KAJ1960237.1"/>
    </source>
</evidence>
<dbReference type="InterPro" id="IPR026854">
    <property type="entry name" value="VPS13_N"/>
</dbReference>
<evidence type="ECO:0000256" key="1">
    <source>
        <dbReference type="ARBA" id="ARBA00006545"/>
    </source>
</evidence>
<feature type="non-terminal residue" evidence="5">
    <location>
        <position position="1085"/>
    </location>
</feature>
<dbReference type="AlphaFoldDB" id="A0A9W8ALV6"/>
<feature type="region of interest" description="Disordered" evidence="3">
    <location>
        <begin position="937"/>
        <end position="987"/>
    </location>
</feature>
<feature type="region of interest" description="Disordered" evidence="3">
    <location>
        <begin position="97"/>
        <end position="132"/>
    </location>
</feature>
<proteinExistence type="inferred from homology"/>
<feature type="region of interest" description="Disordered" evidence="3">
    <location>
        <begin position="622"/>
        <end position="657"/>
    </location>
</feature>
<dbReference type="EMBL" id="JANBPY010001390">
    <property type="protein sequence ID" value="KAJ1960237.1"/>
    <property type="molecule type" value="Genomic_DNA"/>
</dbReference>
<feature type="compositionally biased region" description="Polar residues" evidence="3">
    <location>
        <begin position="572"/>
        <end position="588"/>
    </location>
</feature>
<evidence type="ECO:0000259" key="4">
    <source>
        <dbReference type="Pfam" id="PF12624"/>
    </source>
</evidence>
<dbReference type="GO" id="GO:0006623">
    <property type="term" value="P:protein targeting to vacuole"/>
    <property type="evidence" value="ECO:0007669"/>
    <property type="project" value="TreeGrafter"/>
</dbReference>
<feature type="compositionally biased region" description="Basic and acidic residues" evidence="3">
    <location>
        <begin position="945"/>
        <end position="954"/>
    </location>
</feature>
<dbReference type="GO" id="GO:0045053">
    <property type="term" value="P:protein retention in Golgi apparatus"/>
    <property type="evidence" value="ECO:0007669"/>
    <property type="project" value="TreeGrafter"/>
</dbReference>
<dbReference type="PANTHER" id="PTHR16166:SF93">
    <property type="entry name" value="INTERMEMBRANE LIPID TRANSFER PROTEIN VPS13"/>
    <property type="match status" value="1"/>
</dbReference>
<evidence type="ECO:0000313" key="6">
    <source>
        <dbReference type="Proteomes" id="UP001150925"/>
    </source>
</evidence>
<dbReference type="Pfam" id="PF12624">
    <property type="entry name" value="VPS13_N"/>
    <property type="match status" value="1"/>
</dbReference>
<reference evidence="5" key="1">
    <citation type="submission" date="2022-07" db="EMBL/GenBank/DDBJ databases">
        <title>Phylogenomic reconstructions and comparative analyses of Kickxellomycotina fungi.</title>
        <authorList>
            <person name="Reynolds N.K."/>
            <person name="Stajich J.E."/>
            <person name="Barry K."/>
            <person name="Grigoriev I.V."/>
            <person name="Crous P."/>
            <person name="Smith M.E."/>
        </authorList>
    </citation>
    <scope>NUCLEOTIDE SEQUENCE</scope>
    <source>
        <strain evidence="5">RSA 1196</strain>
    </source>
</reference>
<name>A0A9W8ALV6_9FUNG</name>
<dbReference type="GO" id="GO:0045324">
    <property type="term" value="P:late endosome to vacuole transport"/>
    <property type="evidence" value="ECO:0007669"/>
    <property type="project" value="TreeGrafter"/>
</dbReference>
<feature type="domain" description="Chorein N-terminal" evidence="4">
    <location>
        <begin position="1"/>
        <end position="921"/>
    </location>
</feature>